<sequence length="93" mass="10254">MKHGSPTTDRYLKFLTHDMPTLESILTCPRCGYAKREAMPTNACLFYYECEECGTLLRPLPGDCCVFCSFGSVKCPPVQMESGCCEQGAPDTA</sequence>
<dbReference type="AlphaFoldDB" id="A0A1I4YDK8"/>
<protein>
    <submittedName>
        <fullName evidence="1">Uncharacterized protein</fullName>
    </submittedName>
</protein>
<accession>A0A1I4YDK8</accession>
<evidence type="ECO:0000313" key="1">
    <source>
        <dbReference type="EMBL" id="SFN36161.1"/>
    </source>
</evidence>
<name>A0A1I4YDK8_9PROT</name>
<evidence type="ECO:0000313" key="2">
    <source>
        <dbReference type="Proteomes" id="UP000183107"/>
    </source>
</evidence>
<reference evidence="2" key="1">
    <citation type="submission" date="2016-10" db="EMBL/GenBank/DDBJ databases">
        <authorList>
            <person name="Varghese N."/>
        </authorList>
    </citation>
    <scope>NUCLEOTIDE SEQUENCE [LARGE SCALE GENOMIC DNA]</scope>
    <source>
        <strain evidence="2">Nsp8</strain>
    </source>
</reference>
<dbReference type="InterPro" id="IPR047677">
    <property type="entry name" value="GDCCVxC"/>
</dbReference>
<dbReference type="EMBL" id="FOVJ01000001">
    <property type="protein sequence ID" value="SFN36161.1"/>
    <property type="molecule type" value="Genomic_DNA"/>
</dbReference>
<organism evidence="1 2">
    <name type="scientific">Nitrosospira briensis</name>
    <dbReference type="NCBI Taxonomy" id="35799"/>
    <lineage>
        <taxon>Bacteria</taxon>
        <taxon>Pseudomonadati</taxon>
        <taxon>Pseudomonadota</taxon>
        <taxon>Betaproteobacteria</taxon>
        <taxon>Nitrosomonadales</taxon>
        <taxon>Nitrosomonadaceae</taxon>
        <taxon>Nitrosospira</taxon>
    </lineage>
</organism>
<dbReference type="Proteomes" id="UP000183107">
    <property type="component" value="Unassembled WGS sequence"/>
</dbReference>
<keyword evidence="2" id="KW-1185">Reference proteome</keyword>
<gene>
    <name evidence="1" type="ORF">SAMN05216386_0644</name>
</gene>
<dbReference type="NCBIfam" id="NF041374">
    <property type="entry name" value="GDCCVxC"/>
    <property type="match status" value="1"/>
</dbReference>
<proteinExistence type="predicted"/>